<organism evidence="8 9">
    <name type="scientific">Helicocarpus griseus UAMH5409</name>
    <dbReference type="NCBI Taxonomy" id="1447875"/>
    <lineage>
        <taxon>Eukaryota</taxon>
        <taxon>Fungi</taxon>
        <taxon>Dikarya</taxon>
        <taxon>Ascomycota</taxon>
        <taxon>Pezizomycotina</taxon>
        <taxon>Eurotiomycetes</taxon>
        <taxon>Eurotiomycetidae</taxon>
        <taxon>Onygenales</taxon>
        <taxon>Ajellomycetaceae</taxon>
        <taxon>Helicocarpus</taxon>
    </lineage>
</organism>
<gene>
    <name evidence="8" type="ORF">AJ79_01122</name>
</gene>
<comment type="cofactor">
    <cofactor evidence="1">
        <name>Mn(2+)</name>
        <dbReference type="ChEBI" id="CHEBI:29035"/>
    </cofactor>
</comment>
<comment type="similarity">
    <text evidence="3">Belongs to the DNA polymerase type-B-like family.</text>
</comment>
<reference evidence="8 9" key="1">
    <citation type="submission" date="2017-10" db="EMBL/GenBank/DDBJ databases">
        <title>Comparative genomics in systemic dimorphic fungi from Ajellomycetaceae.</title>
        <authorList>
            <person name="Munoz J.F."/>
            <person name="Mcewen J.G."/>
            <person name="Clay O.K."/>
            <person name="Cuomo C.A."/>
        </authorList>
    </citation>
    <scope>NUCLEOTIDE SEQUENCE [LARGE SCALE GENOMIC DNA]</scope>
    <source>
        <strain evidence="8 9">UAMH5409</strain>
    </source>
</reference>
<sequence>MAIMSAHNSTRLITQHNLKEPSHDYLTFLASRIPRWGIPRKELIRREIFRRKLVKLTKDAIYRLLKDNGVPPRDNDLQVDLRCYGSFRSGFAMPTSDLDLQFISNNIPYRLQSSIPFALRQAYINRGIYCEEVLEKCAKLIVCDANHDKNESLSTNAVAPKLYTSYSDHRQSCTANHCIIRFPSRNADLSMHSTELLRCYRACDDRVYDMGIFIKRWAAARQINNPSANTLSSYGYILMILHYLLNVTDPPVIPNLQHCNIGFRELEWVEGEEVFYWRNIAEIVKAADQRKLTRNRQSVPSLLRGFFDYYSGGGYVPGRRRFCYKDDVVSIRSCAGRVTKRERGIWASNGNGVDNTNLPKKRQRCFLVIEDPFRACLNIATTVDWEGVWVIRNEFARARDIIEAIDCGEIGEDFFAPRNLTSDTLMSHSVAVPKKRSPKPANPY</sequence>
<name>A0A2B7Y9I4_9EURO</name>
<dbReference type="EMBL" id="PDNB01000010">
    <property type="protein sequence ID" value="PGH17522.1"/>
    <property type="molecule type" value="Genomic_DNA"/>
</dbReference>
<dbReference type="AlphaFoldDB" id="A0A2B7Y9I4"/>
<dbReference type="GO" id="GO:0050265">
    <property type="term" value="F:RNA uridylyltransferase activity"/>
    <property type="evidence" value="ECO:0007669"/>
    <property type="project" value="TreeGrafter"/>
</dbReference>
<accession>A0A2B7Y9I4</accession>
<dbReference type="InterPro" id="IPR043519">
    <property type="entry name" value="NT_sf"/>
</dbReference>
<proteinExistence type="inferred from homology"/>
<evidence type="ECO:0000313" key="9">
    <source>
        <dbReference type="Proteomes" id="UP000223968"/>
    </source>
</evidence>
<feature type="domain" description="PAP-associated" evidence="7">
    <location>
        <begin position="301"/>
        <end position="373"/>
    </location>
</feature>
<keyword evidence="9" id="KW-1185">Reference proteome</keyword>
<comment type="caution">
    <text evidence="8">The sequence shown here is derived from an EMBL/GenBank/DDBJ whole genome shotgun (WGS) entry which is preliminary data.</text>
</comment>
<evidence type="ECO:0000256" key="1">
    <source>
        <dbReference type="ARBA" id="ARBA00001936"/>
    </source>
</evidence>
<dbReference type="Pfam" id="PF03828">
    <property type="entry name" value="PAP_assoc"/>
    <property type="match status" value="1"/>
</dbReference>
<dbReference type="Gene3D" id="3.30.460.10">
    <property type="entry name" value="Beta Polymerase, domain 2"/>
    <property type="match status" value="1"/>
</dbReference>
<dbReference type="PANTHER" id="PTHR12271">
    <property type="entry name" value="POLY A POLYMERASE CID PAP -RELATED"/>
    <property type="match status" value="1"/>
</dbReference>
<protein>
    <recommendedName>
        <fullName evidence="7">PAP-associated domain-containing protein</fullName>
    </recommendedName>
</protein>
<evidence type="ECO:0000256" key="6">
    <source>
        <dbReference type="ARBA" id="ARBA00022842"/>
    </source>
</evidence>
<dbReference type="GO" id="GO:0046872">
    <property type="term" value="F:metal ion binding"/>
    <property type="evidence" value="ECO:0007669"/>
    <property type="project" value="UniProtKB-KW"/>
</dbReference>
<keyword evidence="6" id="KW-0460">Magnesium</keyword>
<evidence type="ECO:0000313" key="8">
    <source>
        <dbReference type="EMBL" id="PGH17522.1"/>
    </source>
</evidence>
<dbReference type="PANTHER" id="PTHR12271:SF40">
    <property type="entry name" value="POLY(A) RNA POLYMERASE GLD2"/>
    <property type="match status" value="1"/>
</dbReference>
<dbReference type="OrthoDB" id="407432at2759"/>
<keyword evidence="5" id="KW-0479">Metal-binding</keyword>
<evidence type="ECO:0000256" key="2">
    <source>
        <dbReference type="ARBA" id="ARBA00001946"/>
    </source>
</evidence>
<dbReference type="Gene3D" id="1.10.1410.10">
    <property type="match status" value="1"/>
</dbReference>
<dbReference type="GO" id="GO:0031123">
    <property type="term" value="P:RNA 3'-end processing"/>
    <property type="evidence" value="ECO:0007669"/>
    <property type="project" value="TreeGrafter"/>
</dbReference>
<keyword evidence="4" id="KW-0808">Transferase</keyword>
<dbReference type="Proteomes" id="UP000223968">
    <property type="component" value="Unassembled WGS sequence"/>
</dbReference>
<dbReference type="SUPFAM" id="SSF81301">
    <property type="entry name" value="Nucleotidyltransferase"/>
    <property type="match status" value="1"/>
</dbReference>
<evidence type="ECO:0000259" key="7">
    <source>
        <dbReference type="Pfam" id="PF03828"/>
    </source>
</evidence>
<evidence type="ECO:0000256" key="4">
    <source>
        <dbReference type="ARBA" id="ARBA00022679"/>
    </source>
</evidence>
<dbReference type="InterPro" id="IPR002058">
    <property type="entry name" value="PAP_assoc"/>
</dbReference>
<dbReference type="SUPFAM" id="SSF81631">
    <property type="entry name" value="PAP/OAS1 substrate-binding domain"/>
    <property type="match status" value="1"/>
</dbReference>
<comment type="cofactor">
    <cofactor evidence="2">
        <name>Mg(2+)</name>
        <dbReference type="ChEBI" id="CHEBI:18420"/>
    </cofactor>
</comment>
<evidence type="ECO:0000256" key="3">
    <source>
        <dbReference type="ARBA" id="ARBA00008593"/>
    </source>
</evidence>
<evidence type="ECO:0000256" key="5">
    <source>
        <dbReference type="ARBA" id="ARBA00022723"/>
    </source>
</evidence>
<dbReference type="STRING" id="1447875.A0A2B7Y9I4"/>